<evidence type="ECO:0000256" key="1">
    <source>
        <dbReference type="SAM" id="MobiDB-lite"/>
    </source>
</evidence>
<dbReference type="EMBL" id="QXFT01001361">
    <property type="protein sequence ID" value="KAE9320749.1"/>
    <property type="molecule type" value="Genomic_DNA"/>
</dbReference>
<reference evidence="2 3" key="1">
    <citation type="submission" date="2018-08" db="EMBL/GenBank/DDBJ databases">
        <title>Genomic investigation of the strawberry pathogen Phytophthora fragariae indicates pathogenicity is determined by transcriptional variation in three key races.</title>
        <authorList>
            <person name="Adams T.M."/>
            <person name="Armitage A.D."/>
            <person name="Sobczyk M.K."/>
            <person name="Bates H.J."/>
            <person name="Dunwell J.M."/>
            <person name="Nellist C.F."/>
            <person name="Harrison R.J."/>
        </authorList>
    </citation>
    <scope>NUCLEOTIDE SEQUENCE [LARGE SCALE GENOMIC DNA]</scope>
    <source>
        <strain evidence="2 3">SCRP333</strain>
    </source>
</reference>
<feature type="non-terminal residue" evidence="2">
    <location>
        <position position="181"/>
    </location>
</feature>
<feature type="region of interest" description="Disordered" evidence="1">
    <location>
        <begin position="138"/>
        <end position="181"/>
    </location>
</feature>
<protein>
    <submittedName>
        <fullName evidence="2">Uncharacterized protein</fullName>
    </submittedName>
</protein>
<dbReference type="AlphaFoldDB" id="A0A6A4ECG2"/>
<evidence type="ECO:0000313" key="3">
    <source>
        <dbReference type="Proteomes" id="UP000434957"/>
    </source>
</evidence>
<dbReference type="Proteomes" id="UP000434957">
    <property type="component" value="Unassembled WGS sequence"/>
</dbReference>
<organism evidence="2 3">
    <name type="scientific">Phytophthora rubi</name>
    <dbReference type="NCBI Taxonomy" id="129364"/>
    <lineage>
        <taxon>Eukaryota</taxon>
        <taxon>Sar</taxon>
        <taxon>Stramenopiles</taxon>
        <taxon>Oomycota</taxon>
        <taxon>Peronosporomycetes</taxon>
        <taxon>Peronosporales</taxon>
        <taxon>Peronosporaceae</taxon>
        <taxon>Phytophthora</taxon>
    </lineage>
</organism>
<comment type="caution">
    <text evidence="2">The sequence shown here is derived from an EMBL/GenBank/DDBJ whole genome shotgun (WGS) entry which is preliminary data.</text>
</comment>
<name>A0A6A4ECG2_9STRA</name>
<accession>A0A6A4ECG2</accession>
<proteinExistence type="predicted"/>
<gene>
    <name evidence="2" type="ORF">PR003_g17636</name>
</gene>
<feature type="compositionally biased region" description="Polar residues" evidence="1">
    <location>
        <begin position="162"/>
        <end position="181"/>
    </location>
</feature>
<sequence length="181" mass="19736">MHECPVCHPIYARLDGQARHACRSTIGQQQFERCQRFIAGGEASMRRHQATLRCTRLHPDAALPLGRTRLHPDGYVQEAALRRRISNAAAQRTHRAVQVDLLRADVEAARLRQDATNAIALASALSQAADILEAVALPEEDRPGEASVQPAPQDSRVESTVDIESTVDSNPTEMDGSAPTS</sequence>
<keyword evidence="3" id="KW-1185">Reference proteome</keyword>
<evidence type="ECO:0000313" key="2">
    <source>
        <dbReference type="EMBL" id="KAE9320749.1"/>
    </source>
</evidence>